<organism evidence="2 3">
    <name type="scientific">Hevea brasiliensis</name>
    <name type="common">Para rubber tree</name>
    <name type="synonym">Siphonia brasiliensis</name>
    <dbReference type="NCBI Taxonomy" id="3981"/>
    <lineage>
        <taxon>Eukaryota</taxon>
        <taxon>Viridiplantae</taxon>
        <taxon>Streptophyta</taxon>
        <taxon>Embryophyta</taxon>
        <taxon>Tracheophyta</taxon>
        <taxon>Spermatophyta</taxon>
        <taxon>Magnoliopsida</taxon>
        <taxon>eudicotyledons</taxon>
        <taxon>Gunneridae</taxon>
        <taxon>Pentapetalae</taxon>
        <taxon>rosids</taxon>
        <taxon>fabids</taxon>
        <taxon>Malpighiales</taxon>
        <taxon>Euphorbiaceae</taxon>
        <taxon>Crotonoideae</taxon>
        <taxon>Micrandreae</taxon>
        <taxon>Hevea</taxon>
    </lineage>
</organism>
<accession>A0A6A6L078</accession>
<evidence type="ECO:0000313" key="2">
    <source>
        <dbReference type="EMBL" id="KAF2293109.1"/>
    </source>
</evidence>
<dbReference type="Proteomes" id="UP000467840">
    <property type="component" value="Chromosome 13"/>
</dbReference>
<gene>
    <name evidence="2" type="ORF">GH714_036827</name>
</gene>
<evidence type="ECO:0000313" key="3">
    <source>
        <dbReference type="Proteomes" id="UP000467840"/>
    </source>
</evidence>
<dbReference type="EMBL" id="JAAGAX010000014">
    <property type="protein sequence ID" value="KAF2293109.1"/>
    <property type="molecule type" value="Genomic_DNA"/>
</dbReference>
<sequence length="387" mass="44210">MSNLPTRNQEIGETPSQHVMISIPAEGEVNEKLLLHSLMEEVPKLLKKSAGKNPCSIFRVPQSLLKIHPEAFHPQIVSIGPYHHGKEHLQMIQEHKRRFLDAALSRAQEFGNGFDDFYKAIAKKKEKIREYYSESTDKYSDHELIEMMIVDGCFIIEARESNPIFVLENLYELSILASEAEDLPSLTELILKFFDHTFSRPEAVLEKYKNLGGKHLLDLFRSTFVQDLKQPQEVPKDVDHGEFLRLIQPVAKLQVAGVEINPSSPAAESFLDIKFRRYGVLEIPHLSIDEFFSTFLINCVAFEQCYKHGSTHFTSYVIFMSCLNNAPIDAGYLRDRKIIENFFGTDKELVKFFNQSMAFLSALAALVLLILTVIQSFFAVYGYVNPP</sequence>
<comment type="caution">
    <text evidence="2">The sequence shown here is derived from an EMBL/GenBank/DDBJ whole genome shotgun (WGS) entry which is preliminary data.</text>
</comment>
<protein>
    <submittedName>
        <fullName evidence="2">Uncharacterized protein</fullName>
    </submittedName>
</protein>
<name>A0A6A6L078_HEVBR</name>
<keyword evidence="1" id="KW-0472">Membrane</keyword>
<keyword evidence="1" id="KW-0812">Transmembrane</keyword>
<dbReference type="PANTHER" id="PTHR31170:SF21">
    <property type="match status" value="1"/>
</dbReference>
<reference evidence="2 3" key="1">
    <citation type="journal article" date="2020" name="Mol. Plant">
        <title>The Chromosome-Based Rubber Tree Genome Provides New Insights into Spurge Genome Evolution and Rubber Biosynthesis.</title>
        <authorList>
            <person name="Liu J."/>
            <person name="Shi C."/>
            <person name="Shi C.C."/>
            <person name="Li W."/>
            <person name="Zhang Q.J."/>
            <person name="Zhang Y."/>
            <person name="Li K."/>
            <person name="Lu H.F."/>
            <person name="Shi C."/>
            <person name="Zhu S.T."/>
            <person name="Xiao Z.Y."/>
            <person name="Nan H."/>
            <person name="Yue Y."/>
            <person name="Zhu X.G."/>
            <person name="Wu Y."/>
            <person name="Hong X.N."/>
            <person name="Fan G.Y."/>
            <person name="Tong Y."/>
            <person name="Zhang D."/>
            <person name="Mao C.L."/>
            <person name="Liu Y.L."/>
            <person name="Hao S.J."/>
            <person name="Liu W.Q."/>
            <person name="Lv M.Q."/>
            <person name="Zhang H.B."/>
            <person name="Liu Y."/>
            <person name="Hu-Tang G.R."/>
            <person name="Wang J.P."/>
            <person name="Wang J.H."/>
            <person name="Sun Y.H."/>
            <person name="Ni S.B."/>
            <person name="Chen W.B."/>
            <person name="Zhang X.C."/>
            <person name="Jiao Y.N."/>
            <person name="Eichler E.E."/>
            <person name="Li G.H."/>
            <person name="Liu X."/>
            <person name="Gao L.Z."/>
        </authorList>
    </citation>
    <scope>NUCLEOTIDE SEQUENCE [LARGE SCALE GENOMIC DNA]</scope>
    <source>
        <strain evidence="3">cv. GT1</strain>
        <tissue evidence="2">Leaf</tissue>
    </source>
</reference>
<keyword evidence="1" id="KW-1133">Transmembrane helix</keyword>
<feature type="transmembrane region" description="Helical" evidence="1">
    <location>
        <begin position="357"/>
        <end position="384"/>
    </location>
</feature>
<dbReference type="AlphaFoldDB" id="A0A6A6L078"/>
<evidence type="ECO:0000256" key="1">
    <source>
        <dbReference type="SAM" id="Phobius"/>
    </source>
</evidence>
<dbReference type="PANTHER" id="PTHR31170">
    <property type="entry name" value="BNAC04G53230D PROTEIN"/>
    <property type="match status" value="1"/>
</dbReference>
<dbReference type="Pfam" id="PF03140">
    <property type="entry name" value="DUF247"/>
    <property type="match status" value="2"/>
</dbReference>
<proteinExistence type="predicted"/>
<dbReference type="InterPro" id="IPR004158">
    <property type="entry name" value="DUF247_pln"/>
</dbReference>
<keyword evidence="3" id="KW-1185">Reference proteome</keyword>